<dbReference type="InterPro" id="IPR000400">
    <property type="entry name" value="Glyco_hydro_46"/>
</dbReference>
<dbReference type="SUPFAM" id="SSF53955">
    <property type="entry name" value="Lysozyme-like"/>
    <property type="match status" value="1"/>
</dbReference>
<reference evidence="1 2" key="1">
    <citation type="submission" date="2016-10" db="EMBL/GenBank/DDBJ databases">
        <authorList>
            <person name="de Groot N.N."/>
        </authorList>
    </citation>
    <scope>NUCLEOTIDE SEQUENCE [LARGE SCALE GENOMIC DNA]</scope>
    <source>
        <strain evidence="1 2">CGMCC 1.10228</strain>
    </source>
</reference>
<accession>A0A1G8HF94</accession>
<evidence type="ECO:0000313" key="2">
    <source>
        <dbReference type="Proteomes" id="UP000198854"/>
    </source>
</evidence>
<dbReference type="Proteomes" id="UP000198854">
    <property type="component" value="Unassembled WGS sequence"/>
</dbReference>
<sequence length="223" mass="26048">MTKKKQLIQKILNVFETGKSEGKYEKLVVYSDGVANSKQITFGRCQTTEQGNLLTLLEMYVEHEGTYCHDFIPYLDLIGHTPLHENNEFKNLLVLAAKEDEVMRQTQDLFFDQVYWNPAMAWCERYKMALDLSALVVYDSYIHSGGIPMFLRKRFIELPPSKGGDEKAWIQAYVSTRHQWLKYHSRPILRKTIYRTQTFINEIEKDNWDLEKTPIIANGISVS</sequence>
<name>A0A1G8HF94_9VIBR</name>
<dbReference type="GO" id="GO:0005576">
    <property type="term" value="C:extracellular region"/>
    <property type="evidence" value="ECO:0007669"/>
    <property type="project" value="InterPro"/>
</dbReference>
<dbReference type="EMBL" id="FNDD01000050">
    <property type="protein sequence ID" value="SDI05245.1"/>
    <property type="molecule type" value="Genomic_DNA"/>
</dbReference>
<dbReference type="STRING" id="861298.SAMN04488136_15015"/>
<dbReference type="RefSeq" id="WP_218122046.1">
    <property type="nucleotide sequence ID" value="NZ_FNDD01000050.1"/>
</dbReference>
<dbReference type="Gene3D" id="1.20.141.10">
    <property type="entry name" value="Chitosanase, subunit A, domain 1"/>
    <property type="match status" value="1"/>
</dbReference>
<keyword evidence="2" id="KW-1185">Reference proteome</keyword>
<dbReference type="Pfam" id="PF01374">
    <property type="entry name" value="Glyco_hydro_46"/>
    <property type="match status" value="1"/>
</dbReference>
<protein>
    <submittedName>
        <fullName evidence="1">Chitosanase</fullName>
    </submittedName>
</protein>
<evidence type="ECO:0000313" key="1">
    <source>
        <dbReference type="EMBL" id="SDI05245.1"/>
    </source>
</evidence>
<gene>
    <name evidence="1" type="ORF">SAMN04488136_15015</name>
</gene>
<organism evidence="1 2">
    <name type="scientific">Vibrio xiamenensis</name>
    <dbReference type="NCBI Taxonomy" id="861298"/>
    <lineage>
        <taxon>Bacteria</taxon>
        <taxon>Pseudomonadati</taxon>
        <taxon>Pseudomonadota</taxon>
        <taxon>Gammaproteobacteria</taxon>
        <taxon>Vibrionales</taxon>
        <taxon>Vibrionaceae</taxon>
        <taxon>Vibrio</taxon>
    </lineage>
</organism>
<proteinExistence type="predicted"/>
<dbReference type="InterPro" id="IPR023346">
    <property type="entry name" value="Lysozyme-like_dom_sf"/>
</dbReference>
<dbReference type="AlphaFoldDB" id="A0A1G8HF94"/>
<dbReference type="GO" id="GO:0016977">
    <property type="term" value="F:chitosanase activity"/>
    <property type="evidence" value="ECO:0007669"/>
    <property type="project" value="InterPro"/>
</dbReference>
<dbReference type="GO" id="GO:0005975">
    <property type="term" value="P:carbohydrate metabolic process"/>
    <property type="evidence" value="ECO:0007669"/>
    <property type="project" value="InterPro"/>
</dbReference>